<dbReference type="AlphaFoldDB" id="A0AAV5FPZ5"/>
<comment type="caution">
    <text evidence="1">The sequence shown here is derived from an EMBL/GenBank/DDBJ whole genome shotgun (WGS) entry which is preliminary data.</text>
</comment>
<evidence type="ECO:0000313" key="2">
    <source>
        <dbReference type="Proteomes" id="UP001054889"/>
    </source>
</evidence>
<accession>A0AAV5FPZ5</accession>
<evidence type="ECO:0000313" key="1">
    <source>
        <dbReference type="EMBL" id="GJN36732.1"/>
    </source>
</evidence>
<keyword evidence="2" id="KW-1185">Reference proteome</keyword>
<sequence length="120" mass="12927">MLLEITHPTPRPLLRNVVLATSSPIAAMTSALPLKHCRQLRCLGRRRGGRPGDVAGKTMVAQQHPLACSPAVLACNQLAPRGRVVVPVGLRAATPKPLVLPCLRKWSASCLHHVRSLVQI</sequence>
<proteinExistence type="predicted"/>
<dbReference type="Proteomes" id="UP001054889">
    <property type="component" value="Unassembled WGS sequence"/>
</dbReference>
<gene>
    <name evidence="1" type="primary">gb25623</name>
    <name evidence="1" type="ORF">PR202_gb25623</name>
</gene>
<protein>
    <submittedName>
        <fullName evidence="1">Uncharacterized protein</fullName>
    </submittedName>
</protein>
<dbReference type="EMBL" id="BQKI01000090">
    <property type="protein sequence ID" value="GJN36732.1"/>
    <property type="molecule type" value="Genomic_DNA"/>
</dbReference>
<name>A0AAV5FPZ5_ELECO</name>
<reference evidence="1" key="2">
    <citation type="submission" date="2021-12" db="EMBL/GenBank/DDBJ databases">
        <title>Resequencing data analysis of finger millet.</title>
        <authorList>
            <person name="Hatakeyama M."/>
            <person name="Aluri S."/>
            <person name="Balachadran M.T."/>
            <person name="Sivarajan S.R."/>
            <person name="Poveda L."/>
            <person name="Shimizu-Inatsugi R."/>
            <person name="Schlapbach R."/>
            <person name="Sreeman S.M."/>
            <person name="Shimizu K.K."/>
        </authorList>
    </citation>
    <scope>NUCLEOTIDE SEQUENCE</scope>
</reference>
<reference evidence="1" key="1">
    <citation type="journal article" date="2018" name="DNA Res.">
        <title>Multiple hybrid de novo genome assembly of finger millet, an orphan allotetraploid crop.</title>
        <authorList>
            <person name="Hatakeyama M."/>
            <person name="Aluri S."/>
            <person name="Balachadran M.T."/>
            <person name="Sivarajan S.R."/>
            <person name="Patrignani A."/>
            <person name="Gruter S."/>
            <person name="Poveda L."/>
            <person name="Shimizu-Inatsugi R."/>
            <person name="Baeten J."/>
            <person name="Francoijs K.J."/>
            <person name="Nataraja K.N."/>
            <person name="Reddy Y.A.N."/>
            <person name="Phadnis S."/>
            <person name="Ravikumar R.L."/>
            <person name="Schlapbach R."/>
            <person name="Sreeman S.M."/>
            <person name="Shimizu K.K."/>
        </authorList>
    </citation>
    <scope>NUCLEOTIDE SEQUENCE</scope>
</reference>
<organism evidence="1 2">
    <name type="scientific">Eleusine coracana subsp. coracana</name>
    <dbReference type="NCBI Taxonomy" id="191504"/>
    <lineage>
        <taxon>Eukaryota</taxon>
        <taxon>Viridiplantae</taxon>
        <taxon>Streptophyta</taxon>
        <taxon>Embryophyta</taxon>
        <taxon>Tracheophyta</taxon>
        <taxon>Spermatophyta</taxon>
        <taxon>Magnoliopsida</taxon>
        <taxon>Liliopsida</taxon>
        <taxon>Poales</taxon>
        <taxon>Poaceae</taxon>
        <taxon>PACMAD clade</taxon>
        <taxon>Chloridoideae</taxon>
        <taxon>Cynodonteae</taxon>
        <taxon>Eleusininae</taxon>
        <taxon>Eleusine</taxon>
    </lineage>
</organism>